<dbReference type="GO" id="GO:0008299">
    <property type="term" value="P:isoprenoid biosynthetic process"/>
    <property type="evidence" value="ECO:0007669"/>
    <property type="project" value="InterPro"/>
</dbReference>
<dbReference type="PANTHER" id="PTHR43015:SF1">
    <property type="entry name" value="D-RIBITOL-5-PHOSPHATE CYTIDYLYLTRANSFERASE"/>
    <property type="match status" value="1"/>
</dbReference>
<organism evidence="3 4">
    <name type="scientific">Methanomethylophilus alvi</name>
    <dbReference type="NCBI Taxonomy" id="1291540"/>
    <lineage>
        <taxon>Archaea</taxon>
        <taxon>Methanobacteriati</taxon>
        <taxon>Thermoplasmatota</taxon>
        <taxon>Thermoplasmata</taxon>
        <taxon>Methanomassiliicoccales</taxon>
        <taxon>Methanomethylophilaceae</taxon>
        <taxon>Methanomethylophilus</taxon>
    </lineage>
</organism>
<dbReference type="CDD" id="cd02516">
    <property type="entry name" value="CDP-ME_synthetase"/>
    <property type="match status" value="1"/>
</dbReference>
<dbReference type="EMBL" id="CP017686">
    <property type="protein sequence ID" value="AYQ54280.1"/>
    <property type="molecule type" value="Genomic_DNA"/>
</dbReference>
<dbReference type="InterPro" id="IPR034683">
    <property type="entry name" value="IspD/TarI"/>
</dbReference>
<dbReference type="PROSITE" id="PS01295">
    <property type="entry name" value="ISPD"/>
    <property type="match status" value="1"/>
</dbReference>
<keyword evidence="1 3" id="KW-0808">Transferase</keyword>
<dbReference type="InterPro" id="IPR018294">
    <property type="entry name" value="ISPD_synthase_CS"/>
</dbReference>
<proteinExistence type="predicted"/>
<accession>A0A3G3IEN0</accession>
<dbReference type="Pfam" id="PF01128">
    <property type="entry name" value="IspD"/>
    <property type="match status" value="1"/>
</dbReference>
<evidence type="ECO:0000256" key="1">
    <source>
        <dbReference type="ARBA" id="ARBA00022679"/>
    </source>
</evidence>
<dbReference type="InterPro" id="IPR029044">
    <property type="entry name" value="Nucleotide-diphossugar_trans"/>
</dbReference>
<dbReference type="GeneID" id="41320883"/>
<evidence type="ECO:0000313" key="3">
    <source>
        <dbReference type="EMBL" id="AYQ54280.1"/>
    </source>
</evidence>
<dbReference type="GO" id="GO:0005829">
    <property type="term" value="C:cytosol"/>
    <property type="evidence" value="ECO:0007669"/>
    <property type="project" value="TreeGrafter"/>
</dbReference>
<dbReference type="GO" id="GO:0050518">
    <property type="term" value="F:2-C-methyl-D-erythritol 4-phosphate cytidylyltransferase activity"/>
    <property type="evidence" value="ECO:0007669"/>
    <property type="project" value="UniProtKB-ARBA"/>
</dbReference>
<evidence type="ECO:0000256" key="2">
    <source>
        <dbReference type="ARBA" id="ARBA00022695"/>
    </source>
</evidence>
<name>A0A3G3IEN0_9ARCH</name>
<sequence>MKTVALILAGGIGKRMGVSLPKQFLEIKGKPVLVHTLSNFQRNDSVNSIVVVCVSDWIEYTWDLVKKYNLSKVEAIIPGGDTSHDSTRNGIFHLRRTLGKGDVVIIHDAARPILPQKAIDEMLRIAKDNGNASLAIPCYETVIYTDDQLSGNKELDRSHLMRVQTPQAYEYSSILELYERAEKEDRHDFIYADIVAVEYGMTVYFSKGFTNNIKITKQEDIPLCEYLMDIPEDQLFDL</sequence>
<gene>
    <name evidence="3" type="ORF">BKD89_00395</name>
</gene>
<dbReference type="RefSeq" id="WP_048097673.1">
    <property type="nucleotide sequence ID" value="NZ_CP017686.1"/>
</dbReference>
<dbReference type="PANTHER" id="PTHR43015">
    <property type="entry name" value="D-RIBITOL-5-PHOSPHATE CYTIDYLYLTRANSFERASE"/>
    <property type="match status" value="1"/>
</dbReference>
<dbReference type="Gene3D" id="3.90.550.10">
    <property type="entry name" value="Spore Coat Polysaccharide Biosynthesis Protein SpsA, Chain A"/>
    <property type="match status" value="1"/>
</dbReference>
<keyword evidence="2 3" id="KW-0548">Nucleotidyltransferase</keyword>
<protein>
    <submittedName>
        <fullName evidence="3">2-C-methyl-D-erythritol 4-phosphate cytidylyltransferase</fullName>
    </submittedName>
</protein>
<dbReference type="AlphaFoldDB" id="A0A3G3IEN0"/>
<dbReference type="SUPFAM" id="SSF53448">
    <property type="entry name" value="Nucleotide-diphospho-sugar transferases"/>
    <property type="match status" value="1"/>
</dbReference>
<dbReference type="Proteomes" id="UP000273278">
    <property type="component" value="Chromosome"/>
</dbReference>
<dbReference type="FunFam" id="3.90.550.10:FF:000003">
    <property type="entry name" value="2-C-methyl-D-erythritol 4-phosphate cytidylyltransferase"/>
    <property type="match status" value="1"/>
</dbReference>
<reference evidence="3 4" key="1">
    <citation type="submission" date="2016-10" db="EMBL/GenBank/DDBJ databases">
        <title>Complete genome of the TMA-utilizing, human hosted archaeon Methanomethylophilus alvus Gen. nov, sp. nov., strain Mx-05, derived from a pure culture.</title>
        <authorList>
            <person name="Brugere J.-F."/>
            <person name="Ben Hania W."/>
            <person name="Chaudhary P.P."/>
            <person name="Gaci N."/>
            <person name="Borrel G."/>
            <person name="Cao Van Tuat L."/>
            <person name="Fardeau M.-L."/>
            <person name="Harris H.M.B."/>
            <person name="O'Toole P.W."/>
            <person name="Ollivier B."/>
        </authorList>
    </citation>
    <scope>NUCLEOTIDE SEQUENCE [LARGE SCALE GENOMIC DNA]</scope>
    <source>
        <strain evidence="3 4">Mx-05</strain>
    </source>
</reference>
<evidence type="ECO:0000313" key="4">
    <source>
        <dbReference type="Proteomes" id="UP000273278"/>
    </source>
</evidence>